<evidence type="ECO:0000313" key="3">
    <source>
        <dbReference type="Proteomes" id="UP000050580"/>
    </source>
</evidence>
<accession>A0A0U1Q3S6</accession>
<feature type="transmembrane region" description="Helical" evidence="1">
    <location>
        <begin position="21"/>
        <end position="46"/>
    </location>
</feature>
<proteinExistence type="predicted"/>
<comment type="caution">
    <text evidence="2">The sequence shown here is derived from an EMBL/GenBank/DDBJ whole genome shotgun (WGS) entry which is preliminary data.</text>
</comment>
<dbReference type="EMBL" id="LBNQ01000002">
    <property type="protein sequence ID" value="KKW69380.1"/>
    <property type="molecule type" value="Genomic_DNA"/>
</dbReference>
<evidence type="ECO:0000313" key="2">
    <source>
        <dbReference type="EMBL" id="KKW69380.1"/>
    </source>
</evidence>
<feature type="non-terminal residue" evidence="2">
    <location>
        <position position="94"/>
    </location>
</feature>
<name>A0A0U1Q3S6_9BURK</name>
<gene>
    <name evidence="2" type="ORF">AAV94_00010</name>
</gene>
<keyword evidence="1" id="KW-0812">Transmembrane</keyword>
<sequence length="94" mass="9740">MTKTGFDGSKLTIGDILTIGAGIAGLVGAPLIGFGLSVAGLGWTIYSLNNPEAGLTIEQLLERLRLVPADSAVEDIKNKTRTASNFASPIVLDL</sequence>
<protein>
    <submittedName>
        <fullName evidence="2">Uncharacterized protein</fullName>
    </submittedName>
</protein>
<reference evidence="2 3" key="1">
    <citation type="submission" date="2015-05" db="EMBL/GenBank/DDBJ databases">
        <title>Draft genome sequence of Lampropedia sp. CT6, isolated from the microbial mat of a hot water spring, located at Manikaran, India.</title>
        <authorList>
            <person name="Tripathi C."/>
            <person name="Rani P."/>
            <person name="Mahato N.K."/>
            <person name="Lal R."/>
        </authorList>
    </citation>
    <scope>NUCLEOTIDE SEQUENCE [LARGE SCALE GENOMIC DNA]</scope>
    <source>
        <strain evidence="2 3">CT6</strain>
    </source>
</reference>
<dbReference type="Proteomes" id="UP000050580">
    <property type="component" value="Unassembled WGS sequence"/>
</dbReference>
<keyword evidence="1" id="KW-0472">Membrane</keyword>
<dbReference type="AlphaFoldDB" id="A0A0U1Q3S6"/>
<organism evidence="2 3">
    <name type="scientific">Lampropedia cohaerens</name>
    <dbReference type="NCBI Taxonomy" id="1610491"/>
    <lineage>
        <taxon>Bacteria</taxon>
        <taxon>Pseudomonadati</taxon>
        <taxon>Pseudomonadota</taxon>
        <taxon>Betaproteobacteria</taxon>
        <taxon>Burkholderiales</taxon>
        <taxon>Comamonadaceae</taxon>
        <taxon>Lampropedia</taxon>
    </lineage>
</organism>
<keyword evidence="3" id="KW-1185">Reference proteome</keyword>
<evidence type="ECO:0000256" key="1">
    <source>
        <dbReference type="SAM" id="Phobius"/>
    </source>
</evidence>
<keyword evidence="1" id="KW-1133">Transmembrane helix</keyword>